<sequence length="415" mass="44474">MATARKHITGLLAMPPTLRCLLIRESAFLPHRQHLSTTFYHPEPPPDDIESTPPPPSKKPPPPPPPPPALSFLPTPSNNPDQAALPAPPPTPSSLATTTTLFTGLPPAFLFAAPRFLNLPLNTRTPEVCLLGRSNVGKSTLLNALAGTATAAAGKTHGLGARRANLALTSSKAGCTKTMNGYGFGPAPRVGEYAPLDKGPSFKCGGMNSRSEKRAERKRVREAPPQHKLVVVDMPGYGLNSQEAWGVEIQKFLARREMLKGAVILIDAVAGVKDGDRMAMGMLRNANVKTSIVLTKADKVGYEQGGLDKACLKVWEELRKVQGMNLNWQEGTGWQPEIWVTGAGDPKKSGGLGVEGARWAICKMAGLVEEERMLAPVVSEEKKAAVSKIVPFDQIQWASVVSQPPKQASLGRSTF</sequence>
<dbReference type="PANTHER" id="PTHR46498">
    <property type="entry name" value="GTP-BINDING PROTEIN 8"/>
    <property type="match status" value="1"/>
</dbReference>
<protein>
    <submittedName>
        <fullName evidence="7">P-loop containing nucleoside triphosphate hydrolase protein</fullName>
    </submittedName>
</protein>
<dbReference type="AlphaFoldDB" id="A0AAJ0MCU5"/>
<evidence type="ECO:0000256" key="4">
    <source>
        <dbReference type="ARBA" id="ARBA00023134"/>
    </source>
</evidence>
<proteinExistence type="predicted"/>
<dbReference type="Pfam" id="PF01926">
    <property type="entry name" value="MMR_HSR1"/>
    <property type="match status" value="1"/>
</dbReference>
<keyword evidence="2" id="KW-0547">Nucleotide-binding</keyword>
<dbReference type="InterPro" id="IPR052279">
    <property type="entry name" value="EngB_GTPase"/>
</dbReference>
<gene>
    <name evidence="7" type="ORF">B0T25DRAFT_549299</name>
</gene>
<dbReference type="Gene3D" id="3.40.50.300">
    <property type="entry name" value="P-loop containing nucleotide triphosphate hydrolases"/>
    <property type="match status" value="1"/>
</dbReference>
<dbReference type="InterPro" id="IPR006073">
    <property type="entry name" value="GTP-bd"/>
</dbReference>
<evidence type="ECO:0000256" key="1">
    <source>
        <dbReference type="ARBA" id="ARBA00022723"/>
    </source>
</evidence>
<evidence type="ECO:0000256" key="2">
    <source>
        <dbReference type="ARBA" id="ARBA00022741"/>
    </source>
</evidence>
<feature type="domain" description="EngB-type G" evidence="6">
    <location>
        <begin position="124"/>
        <end position="367"/>
    </location>
</feature>
<dbReference type="InterPro" id="IPR027417">
    <property type="entry name" value="P-loop_NTPase"/>
</dbReference>
<dbReference type="GO" id="GO:0046872">
    <property type="term" value="F:metal ion binding"/>
    <property type="evidence" value="ECO:0007669"/>
    <property type="project" value="UniProtKB-KW"/>
</dbReference>
<dbReference type="EMBL" id="JAUIQD010000005">
    <property type="protein sequence ID" value="KAK3349946.1"/>
    <property type="molecule type" value="Genomic_DNA"/>
</dbReference>
<evidence type="ECO:0000256" key="5">
    <source>
        <dbReference type="SAM" id="MobiDB-lite"/>
    </source>
</evidence>
<dbReference type="PROSITE" id="PS51706">
    <property type="entry name" value="G_ENGB"/>
    <property type="match status" value="1"/>
</dbReference>
<keyword evidence="1" id="KW-0479">Metal-binding</keyword>
<evidence type="ECO:0000313" key="7">
    <source>
        <dbReference type="EMBL" id="KAK3349946.1"/>
    </source>
</evidence>
<feature type="compositionally biased region" description="Pro residues" evidence="5">
    <location>
        <begin position="52"/>
        <end position="69"/>
    </location>
</feature>
<keyword evidence="3" id="KW-0460">Magnesium</keyword>
<dbReference type="Proteomes" id="UP001275084">
    <property type="component" value="Unassembled WGS sequence"/>
</dbReference>
<name>A0AAJ0MCU5_9PEZI</name>
<feature type="region of interest" description="Disordered" evidence="5">
    <location>
        <begin position="36"/>
        <end position="95"/>
    </location>
</feature>
<evidence type="ECO:0000259" key="6">
    <source>
        <dbReference type="PROSITE" id="PS51706"/>
    </source>
</evidence>
<keyword evidence="8" id="KW-1185">Reference proteome</keyword>
<accession>A0AAJ0MCU5</accession>
<dbReference type="GO" id="GO:0005525">
    <property type="term" value="F:GTP binding"/>
    <property type="evidence" value="ECO:0007669"/>
    <property type="project" value="UniProtKB-KW"/>
</dbReference>
<evidence type="ECO:0000256" key="3">
    <source>
        <dbReference type="ARBA" id="ARBA00022842"/>
    </source>
</evidence>
<dbReference type="PANTHER" id="PTHR46498:SF1">
    <property type="entry name" value="GTP-BINDING PROTEIN 8"/>
    <property type="match status" value="1"/>
</dbReference>
<reference evidence="7" key="2">
    <citation type="submission" date="2023-06" db="EMBL/GenBank/DDBJ databases">
        <authorList>
            <consortium name="Lawrence Berkeley National Laboratory"/>
            <person name="Haridas S."/>
            <person name="Hensen N."/>
            <person name="Bonometti L."/>
            <person name="Westerberg I."/>
            <person name="Brannstrom I.O."/>
            <person name="Guillou S."/>
            <person name="Cros-Aarteil S."/>
            <person name="Calhoun S."/>
            <person name="Kuo A."/>
            <person name="Mondo S."/>
            <person name="Pangilinan J."/>
            <person name="Riley R."/>
            <person name="Labutti K."/>
            <person name="Andreopoulos B."/>
            <person name="Lipzen A."/>
            <person name="Chen C."/>
            <person name="Yanf M."/>
            <person name="Daum C."/>
            <person name="Ng V."/>
            <person name="Clum A."/>
            <person name="Steindorff A."/>
            <person name="Ohm R."/>
            <person name="Martin F."/>
            <person name="Silar P."/>
            <person name="Natvig D."/>
            <person name="Lalanne C."/>
            <person name="Gautier V."/>
            <person name="Ament-Velasquez S.L."/>
            <person name="Kruys A."/>
            <person name="Hutchinson M.I."/>
            <person name="Powell A.J."/>
            <person name="Barry K."/>
            <person name="Miller A.N."/>
            <person name="Grigoriev I.V."/>
            <person name="Debuchy R."/>
            <person name="Gladieux P."/>
            <person name="Thoren M.H."/>
            <person name="Johannesson H."/>
        </authorList>
    </citation>
    <scope>NUCLEOTIDE SEQUENCE</scope>
    <source>
        <strain evidence="7">CBS 955.72</strain>
    </source>
</reference>
<keyword evidence="7" id="KW-0378">Hydrolase</keyword>
<dbReference type="GO" id="GO:0016787">
    <property type="term" value="F:hydrolase activity"/>
    <property type="evidence" value="ECO:0007669"/>
    <property type="project" value="UniProtKB-KW"/>
</dbReference>
<dbReference type="SUPFAM" id="SSF101447">
    <property type="entry name" value="Formin homology 2 domain (FH2 domain)"/>
    <property type="match status" value="1"/>
</dbReference>
<comment type="caution">
    <text evidence="7">The sequence shown here is derived from an EMBL/GenBank/DDBJ whole genome shotgun (WGS) entry which is preliminary data.</text>
</comment>
<dbReference type="SUPFAM" id="SSF52540">
    <property type="entry name" value="P-loop containing nucleoside triphosphate hydrolases"/>
    <property type="match status" value="2"/>
</dbReference>
<dbReference type="InterPro" id="IPR030393">
    <property type="entry name" value="G_ENGB_dom"/>
</dbReference>
<organism evidence="7 8">
    <name type="scientific">Lasiosphaeria hispida</name>
    <dbReference type="NCBI Taxonomy" id="260671"/>
    <lineage>
        <taxon>Eukaryota</taxon>
        <taxon>Fungi</taxon>
        <taxon>Dikarya</taxon>
        <taxon>Ascomycota</taxon>
        <taxon>Pezizomycotina</taxon>
        <taxon>Sordariomycetes</taxon>
        <taxon>Sordariomycetidae</taxon>
        <taxon>Sordariales</taxon>
        <taxon>Lasiosphaeriaceae</taxon>
        <taxon>Lasiosphaeria</taxon>
    </lineage>
</organism>
<evidence type="ECO:0000313" key="8">
    <source>
        <dbReference type="Proteomes" id="UP001275084"/>
    </source>
</evidence>
<dbReference type="GO" id="GO:0005739">
    <property type="term" value="C:mitochondrion"/>
    <property type="evidence" value="ECO:0007669"/>
    <property type="project" value="TreeGrafter"/>
</dbReference>
<reference evidence="7" key="1">
    <citation type="journal article" date="2023" name="Mol. Phylogenet. Evol.">
        <title>Genome-scale phylogeny and comparative genomics of the fungal order Sordariales.</title>
        <authorList>
            <person name="Hensen N."/>
            <person name="Bonometti L."/>
            <person name="Westerberg I."/>
            <person name="Brannstrom I.O."/>
            <person name="Guillou S."/>
            <person name="Cros-Aarteil S."/>
            <person name="Calhoun S."/>
            <person name="Haridas S."/>
            <person name="Kuo A."/>
            <person name="Mondo S."/>
            <person name="Pangilinan J."/>
            <person name="Riley R."/>
            <person name="LaButti K."/>
            <person name="Andreopoulos B."/>
            <person name="Lipzen A."/>
            <person name="Chen C."/>
            <person name="Yan M."/>
            <person name="Daum C."/>
            <person name="Ng V."/>
            <person name="Clum A."/>
            <person name="Steindorff A."/>
            <person name="Ohm R.A."/>
            <person name="Martin F."/>
            <person name="Silar P."/>
            <person name="Natvig D.O."/>
            <person name="Lalanne C."/>
            <person name="Gautier V."/>
            <person name="Ament-Velasquez S.L."/>
            <person name="Kruys A."/>
            <person name="Hutchinson M.I."/>
            <person name="Powell A.J."/>
            <person name="Barry K."/>
            <person name="Miller A.N."/>
            <person name="Grigoriev I.V."/>
            <person name="Debuchy R."/>
            <person name="Gladieux P."/>
            <person name="Hiltunen Thoren M."/>
            <person name="Johannesson H."/>
        </authorList>
    </citation>
    <scope>NUCLEOTIDE SEQUENCE</scope>
    <source>
        <strain evidence="7">CBS 955.72</strain>
    </source>
</reference>
<keyword evidence="4" id="KW-0342">GTP-binding</keyword>